<gene>
    <name evidence="2" type="ORF">C8A01DRAFT_41979</name>
</gene>
<dbReference type="EMBL" id="MU854757">
    <property type="protein sequence ID" value="KAK4031573.1"/>
    <property type="molecule type" value="Genomic_DNA"/>
</dbReference>
<evidence type="ECO:0000256" key="1">
    <source>
        <dbReference type="SAM" id="MobiDB-lite"/>
    </source>
</evidence>
<name>A0AAN6SLB9_9PEZI</name>
<dbReference type="AlphaFoldDB" id="A0AAN6SLB9"/>
<dbReference type="Proteomes" id="UP001303115">
    <property type="component" value="Unassembled WGS sequence"/>
</dbReference>
<feature type="region of interest" description="Disordered" evidence="1">
    <location>
        <begin position="44"/>
        <end position="163"/>
    </location>
</feature>
<feature type="compositionally biased region" description="Low complexity" evidence="1">
    <location>
        <begin position="91"/>
        <end position="163"/>
    </location>
</feature>
<accession>A0AAN6SLB9</accession>
<sequence>MADQDLISHNREGLEDSRGYSARRPLVNYGSVYQYWKRDLARHPSFPGNEGNPYPPQGHFPDHRIFETGTGKYPPGHPGNSIGAPSLALGSRPAGAAGDAVARVASPAAGRQTTALPTRPAPGAAGATRVVSSGSISSNGSNPSSPHSRTGSKSSISSVSSGGVASLPAFKAESGKVYTKILQMLPYAKIPSPSTTAVHAAIAARTSLADKDAALVKDFEAKWAAWSALWFANRTSNGPAESVDTLEFEALVRLGARTTPLVVCKLATSKESFPGVYLYNQIEASKDFRVAPNDHLNFCVLQRQAHLIVDMNLERFEPPAAAAGK</sequence>
<keyword evidence="3" id="KW-1185">Reference proteome</keyword>
<reference evidence="3" key="1">
    <citation type="journal article" date="2023" name="Mol. Phylogenet. Evol.">
        <title>Genome-scale phylogeny and comparative genomics of the fungal order Sordariales.</title>
        <authorList>
            <person name="Hensen N."/>
            <person name="Bonometti L."/>
            <person name="Westerberg I."/>
            <person name="Brannstrom I.O."/>
            <person name="Guillou S."/>
            <person name="Cros-Aarteil S."/>
            <person name="Calhoun S."/>
            <person name="Haridas S."/>
            <person name="Kuo A."/>
            <person name="Mondo S."/>
            <person name="Pangilinan J."/>
            <person name="Riley R."/>
            <person name="LaButti K."/>
            <person name="Andreopoulos B."/>
            <person name="Lipzen A."/>
            <person name="Chen C."/>
            <person name="Yan M."/>
            <person name="Daum C."/>
            <person name="Ng V."/>
            <person name="Clum A."/>
            <person name="Steindorff A."/>
            <person name="Ohm R.A."/>
            <person name="Martin F."/>
            <person name="Silar P."/>
            <person name="Natvig D.O."/>
            <person name="Lalanne C."/>
            <person name="Gautier V."/>
            <person name="Ament-Velasquez S.L."/>
            <person name="Kruys A."/>
            <person name="Hutchinson M.I."/>
            <person name="Powell A.J."/>
            <person name="Barry K."/>
            <person name="Miller A.N."/>
            <person name="Grigoriev I.V."/>
            <person name="Debuchy R."/>
            <person name="Gladieux P."/>
            <person name="Hiltunen Thoren M."/>
            <person name="Johannesson H."/>
        </authorList>
    </citation>
    <scope>NUCLEOTIDE SEQUENCE [LARGE SCALE GENOMIC DNA]</scope>
    <source>
        <strain evidence="3">CBS 284.82</strain>
    </source>
</reference>
<feature type="region of interest" description="Disordered" evidence="1">
    <location>
        <begin position="1"/>
        <end position="20"/>
    </location>
</feature>
<evidence type="ECO:0000313" key="3">
    <source>
        <dbReference type="Proteomes" id="UP001303115"/>
    </source>
</evidence>
<comment type="caution">
    <text evidence="2">The sequence shown here is derived from an EMBL/GenBank/DDBJ whole genome shotgun (WGS) entry which is preliminary data.</text>
</comment>
<proteinExistence type="predicted"/>
<protein>
    <submittedName>
        <fullName evidence="2">Uncharacterized protein</fullName>
    </submittedName>
</protein>
<organism evidence="2 3">
    <name type="scientific">Parachaetomium inaequale</name>
    <dbReference type="NCBI Taxonomy" id="2588326"/>
    <lineage>
        <taxon>Eukaryota</taxon>
        <taxon>Fungi</taxon>
        <taxon>Dikarya</taxon>
        <taxon>Ascomycota</taxon>
        <taxon>Pezizomycotina</taxon>
        <taxon>Sordariomycetes</taxon>
        <taxon>Sordariomycetidae</taxon>
        <taxon>Sordariales</taxon>
        <taxon>Chaetomiaceae</taxon>
        <taxon>Parachaetomium</taxon>
    </lineage>
</organism>
<feature type="compositionally biased region" description="Basic and acidic residues" evidence="1">
    <location>
        <begin position="1"/>
        <end position="18"/>
    </location>
</feature>
<evidence type="ECO:0000313" key="2">
    <source>
        <dbReference type="EMBL" id="KAK4031573.1"/>
    </source>
</evidence>